<dbReference type="InterPro" id="IPR036421">
    <property type="entry name" value="Fe_dep_repressor_sf"/>
</dbReference>
<organism evidence="15 16">
    <name type="scientific">Conexibacter arvalis</name>
    <dbReference type="NCBI Taxonomy" id="912552"/>
    <lineage>
        <taxon>Bacteria</taxon>
        <taxon>Bacillati</taxon>
        <taxon>Actinomycetota</taxon>
        <taxon>Thermoleophilia</taxon>
        <taxon>Solirubrobacterales</taxon>
        <taxon>Conexibacteraceae</taxon>
        <taxon>Conexibacter</taxon>
    </lineage>
</organism>
<dbReference type="RefSeq" id="WP_183338614.1">
    <property type="nucleotide sequence ID" value="NZ_JACHNU010000001.1"/>
</dbReference>
<dbReference type="GO" id="GO:0003677">
    <property type="term" value="F:DNA binding"/>
    <property type="evidence" value="ECO:0007669"/>
    <property type="project" value="UniProtKB-KW"/>
</dbReference>
<keyword evidence="7" id="KW-0805">Transcription regulation</keyword>
<comment type="subunit">
    <text evidence="3">Homodimer.</text>
</comment>
<evidence type="ECO:0000313" key="16">
    <source>
        <dbReference type="Proteomes" id="UP000585272"/>
    </source>
</evidence>
<dbReference type="InterPro" id="IPR050536">
    <property type="entry name" value="DtxR_MntR_Metal-Reg"/>
</dbReference>
<dbReference type="Pfam" id="PF04023">
    <property type="entry name" value="FeoA"/>
    <property type="match status" value="1"/>
</dbReference>
<sequence>MPNPRGHTADDYLEAIYALVFPVGEYRPADAATPIAARVADRLGVSRAAVGETLRRLEDEGLVERLPNRWINLTPKGIARAEQVVRRRRIFERFLTDFLDYEPAEVHDAAAGVGDAFSDEMVERMHERLGRPERDPHGWPVAPQVEQAENEQLLTLAELTAGEGAEIVRVAKDDRDLIGWLYAEGFRPGAHVHVEDVQPAAGHLRVRMSGDGPSGDERLIAEKAARSLFVRRAVD</sequence>
<keyword evidence="5" id="KW-0678">Repressor</keyword>
<keyword evidence="11" id="KW-0464">Manganese</keyword>
<dbReference type="GO" id="GO:0046983">
    <property type="term" value="F:protein dimerization activity"/>
    <property type="evidence" value="ECO:0007669"/>
    <property type="project" value="InterPro"/>
</dbReference>
<keyword evidence="8" id="KW-0238">DNA-binding</keyword>
<dbReference type="SUPFAM" id="SSF50037">
    <property type="entry name" value="C-terminal domain of transcriptional repressors"/>
    <property type="match status" value="1"/>
</dbReference>
<evidence type="ECO:0000259" key="14">
    <source>
        <dbReference type="SMART" id="SM00899"/>
    </source>
</evidence>
<reference evidence="15 16" key="1">
    <citation type="submission" date="2020-08" db="EMBL/GenBank/DDBJ databases">
        <title>Genomic Encyclopedia of Archaeal and Bacterial Type Strains, Phase II (KMG-II): from individual species to whole genera.</title>
        <authorList>
            <person name="Goeker M."/>
        </authorList>
    </citation>
    <scope>NUCLEOTIDE SEQUENCE [LARGE SCALE GENOMIC DNA]</scope>
    <source>
        <strain evidence="15 16">DSM 23288</strain>
    </source>
</reference>
<evidence type="ECO:0000256" key="11">
    <source>
        <dbReference type="ARBA" id="ARBA00023211"/>
    </source>
</evidence>
<evidence type="ECO:0000256" key="4">
    <source>
        <dbReference type="ARBA" id="ARBA00022490"/>
    </source>
</evidence>
<dbReference type="SUPFAM" id="SSF46785">
    <property type="entry name" value="Winged helix' DNA-binding domain"/>
    <property type="match status" value="1"/>
</dbReference>
<evidence type="ECO:0000313" key="15">
    <source>
        <dbReference type="EMBL" id="MBB4660907.1"/>
    </source>
</evidence>
<comment type="similarity">
    <text evidence="2">Belongs to the DtxR/MntR family.</text>
</comment>
<evidence type="ECO:0000256" key="12">
    <source>
        <dbReference type="ARBA" id="ARBA00032593"/>
    </source>
</evidence>
<dbReference type="Pfam" id="PF01325">
    <property type="entry name" value="Fe_dep_repress"/>
    <property type="match status" value="1"/>
</dbReference>
<dbReference type="Gene3D" id="2.30.30.90">
    <property type="match status" value="1"/>
</dbReference>
<dbReference type="InterPro" id="IPR008988">
    <property type="entry name" value="Transcriptional_repressor_C"/>
</dbReference>
<dbReference type="InterPro" id="IPR001367">
    <property type="entry name" value="Fe_dep_repressor"/>
</dbReference>
<proteinExistence type="inferred from homology"/>
<dbReference type="EMBL" id="JACHNU010000001">
    <property type="protein sequence ID" value="MBB4660907.1"/>
    <property type="molecule type" value="Genomic_DNA"/>
</dbReference>
<accession>A0A840I7S9</accession>
<evidence type="ECO:0000256" key="10">
    <source>
        <dbReference type="ARBA" id="ARBA00023163"/>
    </source>
</evidence>
<keyword evidence="9" id="KW-0010">Activator</keyword>
<dbReference type="SMART" id="SM00899">
    <property type="entry name" value="FeoA"/>
    <property type="match status" value="1"/>
</dbReference>
<gene>
    <name evidence="15" type="ORF">BDZ31_000480</name>
</gene>
<evidence type="ECO:0000256" key="6">
    <source>
        <dbReference type="ARBA" id="ARBA00023004"/>
    </source>
</evidence>
<evidence type="ECO:0000256" key="9">
    <source>
        <dbReference type="ARBA" id="ARBA00023159"/>
    </source>
</evidence>
<name>A0A840I7S9_9ACTN</name>
<evidence type="ECO:0000259" key="13">
    <source>
        <dbReference type="SMART" id="SM00347"/>
    </source>
</evidence>
<dbReference type="InterPro" id="IPR022687">
    <property type="entry name" value="HTH_DTXR"/>
</dbReference>
<dbReference type="SMART" id="SM00347">
    <property type="entry name" value="HTH_MARR"/>
    <property type="match status" value="1"/>
</dbReference>
<feature type="domain" description="Ferrous iron transporter FeoA-like" evidence="14">
    <location>
        <begin position="154"/>
        <end position="232"/>
    </location>
</feature>
<dbReference type="InterPro" id="IPR022689">
    <property type="entry name" value="Iron_dep_repressor"/>
</dbReference>
<keyword evidence="4" id="KW-0963">Cytoplasm</keyword>
<evidence type="ECO:0000256" key="2">
    <source>
        <dbReference type="ARBA" id="ARBA00007871"/>
    </source>
</evidence>
<dbReference type="InterPro" id="IPR007167">
    <property type="entry name" value="Fe-transptr_FeoA-like"/>
</dbReference>
<dbReference type="AlphaFoldDB" id="A0A840I7S9"/>
<dbReference type="SUPFAM" id="SSF47979">
    <property type="entry name" value="Iron-dependent repressor protein, dimerization domain"/>
    <property type="match status" value="1"/>
</dbReference>
<evidence type="ECO:0000256" key="7">
    <source>
        <dbReference type="ARBA" id="ARBA00023015"/>
    </source>
</evidence>
<dbReference type="PANTHER" id="PTHR33238">
    <property type="entry name" value="IRON (METAL) DEPENDENT REPRESSOR, DTXR FAMILY"/>
    <property type="match status" value="1"/>
</dbReference>
<protein>
    <recommendedName>
        <fullName evidence="12">Manganese transport regulator</fullName>
    </recommendedName>
</protein>
<dbReference type="InterPro" id="IPR000835">
    <property type="entry name" value="HTH_MarR-typ"/>
</dbReference>
<dbReference type="GO" id="GO:0003700">
    <property type="term" value="F:DNA-binding transcription factor activity"/>
    <property type="evidence" value="ECO:0007669"/>
    <property type="project" value="InterPro"/>
</dbReference>
<dbReference type="GO" id="GO:0005737">
    <property type="term" value="C:cytoplasm"/>
    <property type="evidence" value="ECO:0007669"/>
    <property type="project" value="UniProtKB-SubCell"/>
</dbReference>
<evidence type="ECO:0000256" key="1">
    <source>
        <dbReference type="ARBA" id="ARBA00004496"/>
    </source>
</evidence>
<dbReference type="SMART" id="SM00529">
    <property type="entry name" value="HTH_DTXR"/>
    <property type="match status" value="1"/>
</dbReference>
<comment type="subcellular location">
    <subcellularLocation>
        <location evidence="1">Cytoplasm</location>
    </subcellularLocation>
</comment>
<dbReference type="GO" id="GO:0046914">
    <property type="term" value="F:transition metal ion binding"/>
    <property type="evidence" value="ECO:0007669"/>
    <property type="project" value="InterPro"/>
</dbReference>
<evidence type="ECO:0000256" key="3">
    <source>
        <dbReference type="ARBA" id="ARBA00011738"/>
    </source>
</evidence>
<feature type="domain" description="HTH marR-type" evidence="13">
    <location>
        <begin position="5"/>
        <end position="103"/>
    </location>
</feature>
<dbReference type="InterPro" id="IPR036388">
    <property type="entry name" value="WH-like_DNA-bd_sf"/>
</dbReference>
<dbReference type="InterPro" id="IPR036390">
    <property type="entry name" value="WH_DNA-bd_sf"/>
</dbReference>
<comment type="caution">
    <text evidence="15">The sequence shown here is derived from an EMBL/GenBank/DDBJ whole genome shotgun (WGS) entry which is preliminary data.</text>
</comment>
<dbReference type="PANTHER" id="PTHR33238:SF11">
    <property type="entry name" value="TRANSCRIPTIONAL REGULATOR MNTR"/>
    <property type="match status" value="1"/>
</dbReference>
<dbReference type="Proteomes" id="UP000585272">
    <property type="component" value="Unassembled WGS sequence"/>
</dbReference>
<keyword evidence="16" id="KW-1185">Reference proteome</keyword>
<dbReference type="Gene3D" id="1.10.10.10">
    <property type="entry name" value="Winged helix-like DNA-binding domain superfamily/Winged helix DNA-binding domain"/>
    <property type="match status" value="1"/>
</dbReference>
<dbReference type="InterPro" id="IPR038157">
    <property type="entry name" value="FeoA_core_dom"/>
</dbReference>
<keyword evidence="10" id="KW-0804">Transcription</keyword>
<evidence type="ECO:0000256" key="8">
    <source>
        <dbReference type="ARBA" id="ARBA00023125"/>
    </source>
</evidence>
<dbReference type="Pfam" id="PF02742">
    <property type="entry name" value="Fe_dep_repr_C"/>
    <property type="match status" value="1"/>
</dbReference>
<keyword evidence="6" id="KW-0408">Iron</keyword>
<evidence type="ECO:0000256" key="5">
    <source>
        <dbReference type="ARBA" id="ARBA00022491"/>
    </source>
</evidence>